<keyword evidence="3" id="KW-0813">Transport</keyword>
<feature type="transmembrane region" description="Helical" evidence="7">
    <location>
        <begin position="433"/>
        <end position="454"/>
    </location>
</feature>
<evidence type="ECO:0000256" key="4">
    <source>
        <dbReference type="ARBA" id="ARBA00022692"/>
    </source>
</evidence>
<dbReference type="Pfam" id="PF00230">
    <property type="entry name" value="MIP"/>
    <property type="match status" value="2"/>
</dbReference>
<evidence type="ECO:0000256" key="6">
    <source>
        <dbReference type="ARBA" id="ARBA00023136"/>
    </source>
</evidence>
<gene>
    <name evidence="8" type="ORF">SEMRO_17_G012220.1</name>
</gene>
<comment type="similarity">
    <text evidence="2">Belongs to the MIP/aquaporin (TC 1.A.8) family.</text>
</comment>
<protein>
    <submittedName>
        <fullName evidence="8">Glycerol uptake facilitator protein</fullName>
    </submittedName>
</protein>
<sequence length="525" mass="57220">MTYVYPLGAKVLSEFVATALTILFGESIIANELLASTKGHGMGYLAVAIGFGLAFGVNIAWFGVISAHLNPAMFFFLALIGKVEWKEFLACSCANFAGAFVGGVLVVIFFMPHFGFSLPLPSNTSDTATYIEGLVSMETNAGRLASAFGPASRKRENETIGNEIRSFFRLPNDEQFLEGYNTNTFAADDANLLEKMEMRHKRRQKVTLQTAPPTHLEYFDHRSVNLAELLRKREPADATTEEMRHSVQVAALLHTHDDNSMQQKKDIQAGSQTDATTEKMRHSVQVAALLHTHDDNNLQQKEDIQAGSQTIRTNGSTNESSEGVPVQTKVSFHEGKNTIIDVENPATDPSNNMATPEQDTTMLAYKAALQADASAKLSIFGTRPAIYNRPWNFLQEAIATAVLVLGAELFNLRKEVQTELTGTWQDGAFFQSLYVALYITLLVLGLGGPTGLAANPARDVGPRLAHYLLPIPGKGSSEWHYGLVVPLWGPFAGAAVGAGLFKLMEGLFEMVEIVEEANEGSGVEL</sequence>
<dbReference type="GO" id="GO:0015254">
    <property type="term" value="F:glycerol channel activity"/>
    <property type="evidence" value="ECO:0007669"/>
    <property type="project" value="TreeGrafter"/>
</dbReference>
<evidence type="ECO:0000256" key="7">
    <source>
        <dbReference type="SAM" id="Phobius"/>
    </source>
</evidence>
<comment type="subcellular location">
    <subcellularLocation>
        <location evidence="1">Membrane</location>
        <topology evidence="1">Multi-pass membrane protein</topology>
    </subcellularLocation>
</comment>
<dbReference type="InterPro" id="IPR050363">
    <property type="entry name" value="MIP/Aquaporin"/>
</dbReference>
<evidence type="ECO:0000256" key="5">
    <source>
        <dbReference type="ARBA" id="ARBA00022989"/>
    </source>
</evidence>
<dbReference type="AlphaFoldDB" id="A0A9N8D8Q9"/>
<keyword evidence="5 7" id="KW-1133">Transmembrane helix</keyword>
<keyword evidence="4 7" id="KW-0812">Transmembrane</keyword>
<dbReference type="GO" id="GO:0015250">
    <property type="term" value="F:water channel activity"/>
    <property type="evidence" value="ECO:0007669"/>
    <property type="project" value="TreeGrafter"/>
</dbReference>
<dbReference type="PANTHER" id="PTHR43829:SF9">
    <property type="entry name" value="AQUAPORIN-9"/>
    <property type="match status" value="1"/>
</dbReference>
<evidence type="ECO:0000313" key="8">
    <source>
        <dbReference type="EMBL" id="CAB9497271.1"/>
    </source>
</evidence>
<proteinExistence type="inferred from homology"/>
<evidence type="ECO:0000256" key="1">
    <source>
        <dbReference type="ARBA" id="ARBA00004141"/>
    </source>
</evidence>
<dbReference type="GO" id="GO:0005886">
    <property type="term" value="C:plasma membrane"/>
    <property type="evidence" value="ECO:0007669"/>
    <property type="project" value="TreeGrafter"/>
</dbReference>
<dbReference type="OrthoDB" id="3222at2759"/>
<dbReference type="InterPro" id="IPR023271">
    <property type="entry name" value="Aquaporin-like"/>
</dbReference>
<feature type="transmembrane region" description="Helical" evidence="7">
    <location>
        <begin position="42"/>
        <end position="67"/>
    </location>
</feature>
<dbReference type="SUPFAM" id="SSF81338">
    <property type="entry name" value="Aquaporin-like"/>
    <property type="match status" value="2"/>
</dbReference>
<dbReference type="PANTHER" id="PTHR43829">
    <property type="entry name" value="AQUAPORIN OR AQUAGLYCEROPORIN RELATED"/>
    <property type="match status" value="1"/>
</dbReference>
<feature type="transmembrane region" description="Helical" evidence="7">
    <location>
        <begin position="12"/>
        <end position="30"/>
    </location>
</feature>
<comment type="caution">
    <text evidence="8">The sequence shown here is derived from an EMBL/GenBank/DDBJ whole genome shotgun (WGS) entry which is preliminary data.</text>
</comment>
<dbReference type="Gene3D" id="1.20.1080.10">
    <property type="entry name" value="Glycerol uptake facilitator protein"/>
    <property type="match status" value="2"/>
</dbReference>
<evidence type="ECO:0000256" key="3">
    <source>
        <dbReference type="ARBA" id="ARBA00022448"/>
    </source>
</evidence>
<feature type="transmembrane region" description="Helical" evidence="7">
    <location>
        <begin position="479"/>
        <end position="501"/>
    </location>
</feature>
<dbReference type="EMBL" id="CAICTM010000017">
    <property type="protein sequence ID" value="CAB9497271.1"/>
    <property type="molecule type" value="Genomic_DNA"/>
</dbReference>
<accession>A0A9N8D8Q9</accession>
<dbReference type="Proteomes" id="UP001153069">
    <property type="component" value="Unassembled WGS sequence"/>
</dbReference>
<evidence type="ECO:0000313" key="9">
    <source>
        <dbReference type="Proteomes" id="UP001153069"/>
    </source>
</evidence>
<reference evidence="8" key="1">
    <citation type="submission" date="2020-06" db="EMBL/GenBank/DDBJ databases">
        <authorList>
            <consortium name="Plant Systems Biology data submission"/>
        </authorList>
    </citation>
    <scope>NUCLEOTIDE SEQUENCE</scope>
    <source>
        <strain evidence="8">D6</strain>
    </source>
</reference>
<organism evidence="8 9">
    <name type="scientific">Seminavis robusta</name>
    <dbReference type="NCBI Taxonomy" id="568900"/>
    <lineage>
        <taxon>Eukaryota</taxon>
        <taxon>Sar</taxon>
        <taxon>Stramenopiles</taxon>
        <taxon>Ochrophyta</taxon>
        <taxon>Bacillariophyta</taxon>
        <taxon>Bacillariophyceae</taxon>
        <taxon>Bacillariophycidae</taxon>
        <taxon>Naviculales</taxon>
        <taxon>Naviculaceae</taxon>
        <taxon>Seminavis</taxon>
    </lineage>
</organism>
<feature type="transmembrane region" description="Helical" evidence="7">
    <location>
        <begin position="393"/>
        <end position="412"/>
    </location>
</feature>
<keyword evidence="6 7" id="KW-0472">Membrane</keyword>
<dbReference type="InterPro" id="IPR000425">
    <property type="entry name" value="MIP"/>
</dbReference>
<feature type="transmembrane region" description="Helical" evidence="7">
    <location>
        <begin position="88"/>
        <end position="111"/>
    </location>
</feature>
<name>A0A9N8D8Q9_9STRA</name>
<keyword evidence="9" id="KW-1185">Reference proteome</keyword>
<evidence type="ECO:0000256" key="2">
    <source>
        <dbReference type="ARBA" id="ARBA00006175"/>
    </source>
</evidence>